<dbReference type="InterPro" id="IPR011009">
    <property type="entry name" value="Kinase-like_dom_sf"/>
</dbReference>
<comment type="caution">
    <text evidence="2">The sequence shown here is derived from an EMBL/GenBank/DDBJ whole genome shotgun (WGS) entry which is preliminary data.</text>
</comment>
<gene>
    <name evidence="2" type="ORF">PMAYCL1PPCAC_11486</name>
</gene>
<dbReference type="SUPFAM" id="SSF56112">
    <property type="entry name" value="Protein kinase-like (PK-like)"/>
    <property type="match status" value="1"/>
</dbReference>
<dbReference type="PANTHER" id="PTHR23020:SF8">
    <property type="entry name" value="CHK KINASE-LIKE DOMAIN-CONTAINING PROTEIN"/>
    <property type="match status" value="1"/>
</dbReference>
<dbReference type="Pfam" id="PF07914">
    <property type="entry name" value="DUF1679"/>
    <property type="match status" value="1"/>
</dbReference>
<dbReference type="Gene3D" id="3.90.1200.10">
    <property type="match status" value="1"/>
</dbReference>
<name>A0AAN4ZLM9_9BILA</name>
<keyword evidence="3" id="KW-1185">Reference proteome</keyword>
<dbReference type="InterPro" id="IPR012877">
    <property type="entry name" value="Dhs-27"/>
</dbReference>
<dbReference type="InterPro" id="IPR052961">
    <property type="entry name" value="Oxido-Kinase-like_Enzymes"/>
</dbReference>
<dbReference type="SMART" id="SM00587">
    <property type="entry name" value="CHK"/>
    <property type="match status" value="1"/>
</dbReference>
<protein>
    <recommendedName>
        <fullName evidence="1">CHK kinase-like domain-containing protein</fullName>
    </recommendedName>
</protein>
<dbReference type="PANTHER" id="PTHR23020">
    <property type="entry name" value="UNCHARACTERIZED NUCLEAR HORMONE RECEPTOR-RELATED"/>
    <property type="match status" value="1"/>
</dbReference>
<dbReference type="AlphaFoldDB" id="A0AAN4ZLM9"/>
<evidence type="ECO:0000259" key="1">
    <source>
        <dbReference type="SMART" id="SM00587"/>
    </source>
</evidence>
<proteinExistence type="predicted"/>
<organism evidence="2 3">
    <name type="scientific">Pristionchus mayeri</name>
    <dbReference type="NCBI Taxonomy" id="1317129"/>
    <lineage>
        <taxon>Eukaryota</taxon>
        <taxon>Metazoa</taxon>
        <taxon>Ecdysozoa</taxon>
        <taxon>Nematoda</taxon>
        <taxon>Chromadorea</taxon>
        <taxon>Rhabditida</taxon>
        <taxon>Rhabditina</taxon>
        <taxon>Diplogasteromorpha</taxon>
        <taxon>Diplogasteroidea</taxon>
        <taxon>Neodiplogasteridae</taxon>
        <taxon>Pristionchus</taxon>
    </lineage>
</organism>
<dbReference type="InterPro" id="IPR015897">
    <property type="entry name" value="CHK_kinase-like"/>
</dbReference>
<evidence type="ECO:0000313" key="3">
    <source>
        <dbReference type="Proteomes" id="UP001328107"/>
    </source>
</evidence>
<evidence type="ECO:0000313" key="2">
    <source>
        <dbReference type="EMBL" id="GMR41291.1"/>
    </source>
</evidence>
<accession>A0AAN4ZLM9</accession>
<dbReference type="Proteomes" id="UP001328107">
    <property type="component" value="Unassembled WGS sequence"/>
</dbReference>
<sequence length="421" mass="47167">FQHRMIGLEVANGILGTSVTWTEFERQLRSALGTEARLGPNKSVIDIGEGNGYASCCGLVTCDWQGATTGEKLPLSVVIKIPSIIPLKRVNDALPEGQKWFDYDEEGWAGQERQLINIHNTEVATYKFFEEFEGLKIPSMFFGKAALGDEKDGLMCLEYIKNTSTMSFHEKNSVDQVKQIARALGKIQACSLKKENTASELQKDMFKNMAESFPLDTFHSMFNGILAIDKSEKTKDFLEKIEPLVDKYYGSNLPTTIHRQMEFRPVLVNGDLHTGNVLIDKDTGDLAALIDWQETHFGVGVEDLHRLALSALTTEQRRASMPILIEEMYESLVENLDGVESPYTLEILLHISDLLYPQCAFYLASGAIAMLTKTSEDTKLTETDKAARVEVMLDKIIGTLEDIVVADENNKKHMENLKLID</sequence>
<feature type="domain" description="CHK kinase-like" evidence="1">
    <location>
        <begin position="154"/>
        <end position="338"/>
    </location>
</feature>
<feature type="non-terminal residue" evidence="2">
    <location>
        <position position="1"/>
    </location>
</feature>
<reference evidence="3" key="1">
    <citation type="submission" date="2022-10" db="EMBL/GenBank/DDBJ databases">
        <title>Genome assembly of Pristionchus species.</title>
        <authorList>
            <person name="Yoshida K."/>
            <person name="Sommer R.J."/>
        </authorList>
    </citation>
    <scope>NUCLEOTIDE SEQUENCE [LARGE SCALE GENOMIC DNA]</scope>
    <source>
        <strain evidence="3">RS5460</strain>
    </source>
</reference>
<dbReference type="EMBL" id="BTRK01000003">
    <property type="protein sequence ID" value="GMR41291.1"/>
    <property type="molecule type" value="Genomic_DNA"/>
</dbReference>